<evidence type="ECO:0000313" key="1">
    <source>
        <dbReference type="EMBL" id="KAJ6832029.1"/>
    </source>
</evidence>
<comment type="caution">
    <text evidence="1">The sequence shown here is derived from an EMBL/GenBank/DDBJ whole genome shotgun (WGS) entry which is preliminary data.</text>
</comment>
<dbReference type="Proteomes" id="UP001140949">
    <property type="component" value="Unassembled WGS sequence"/>
</dbReference>
<dbReference type="AlphaFoldDB" id="A0AAX6GTG8"/>
<organism evidence="1 2">
    <name type="scientific">Iris pallida</name>
    <name type="common">Sweet iris</name>
    <dbReference type="NCBI Taxonomy" id="29817"/>
    <lineage>
        <taxon>Eukaryota</taxon>
        <taxon>Viridiplantae</taxon>
        <taxon>Streptophyta</taxon>
        <taxon>Embryophyta</taxon>
        <taxon>Tracheophyta</taxon>
        <taxon>Spermatophyta</taxon>
        <taxon>Magnoliopsida</taxon>
        <taxon>Liliopsida</taxon>
        <taxon>Asparagales</taxon>
        <taxon>Iridaceae</taxon>
        <taxon>Iridoideae</taxon>
        <taxon>Irideae</taxon>
        <taxon>Iris</taxon>
    </lineage>
</organism>
<name>A0AAX6GTG8_IRIPA</name>
<evidence type="ECO:0000313" key="2">
    <source>
        <dbReference type="Proteomes" id="UP001140949"/>
    </source>
</evidence>
<sequence length="57" mass="5914">MGVSAVAVEVGTVIGLGGCDDERGHRHGDTIFFCGVGVAMDVVRMMTATAGFGRRGW</sequence>
<reference evidence="1" key="2">
    <citation type="submission" date="2023-04" db="EMBL/GenBank/DDBJ databases">
        <authorList>
            <person name="Bruccoleri R.E."/>
            <person name="Oakeley E.J."/>
            <person name="Faust A.-M."/>
            <person name="Dessus-Babus S."/>
            <person name="Altorfer M."/>
            <person name="Burckhardt D."/>
            <person name="Oertli M."/>
            <person name="Naumann U."/>
            <person name="Petersen F."/>
            <person name="Wong J."/>
        </authorList>
    </citation>
    <scope>NUCLEOTIDE SEQUENCE</scope>
    <source>
        <strain evidence="1">GSM-AAB239-AS_SAM_17_03QT</strain>
        <tissue evidence="1">Leaf</tissue>
    </source>
</reference>
<accession>A0AAX6GTG8</accession>
<dbReference type="EMBL" id="JANAVB010016197">
    <property type="protein sequence ID" value="KAJ6832029.1"/>
    <property type="molecule type" value="Genomic_DNA"/>
</dbReference>
<gene>
    <name evidence="1" type="ORF">M6B38_345200</name>
</gene>
<reference evidence="1" key="1">
    <citation type="journal article" date="2023" name="GigaByte">
        <title>Genome assembly of the bearded iris, Iris pallida Lam.</title>
        <authorList>
            <person name="Bruccoleri R.E."/>
            <person name="Oakeley E.J."/>
            <person name="Faust A.M.E."/>
            <person name="Altorfer M."/>
            <person name="Dessus-Babus S."/>
            <person name="Burckhardt D."/>
            <person name="Oertli M."/>
            <person name="Naumann U."/>
            <person name="Petersen F."/>
            <person name="Wong J."/>
        </authorList>
    </citation>
    <scope>NUCLEOTIDE SEQUENCE</scope>
    <source>
        <strain evidence="1">GSM-AAB239-AS_SAM_17_03QT</strain>
    </source>
</reference>
<keyword evidence="2" id="KW-1185">Reference proteome</keyword>
<protein>
    <submittedName>
        <fullName evidence="1">Uncharacterized protein</fullName>
    </submittedName>
</protein>
<proteinExistence type="predicted"/>